<feature type="binding site" evidence="4">
    <location>
        <position position="380"/>
    </location>
    <ligand>
        <name>Fe cation</name>
        <dbReference type="ChEBI" id="CHEBI:24875"/>
    </ligand>
</feature>
<evidence type="ECO:0000256" key="2">
    <source>
        <dbReference type="ARBA" id="ARBA00022737"/>
    </source>
</evidence>
<dbReference type="Pfam" id="PF13174">
    <property type="entry name" value="TPR_6"/>
    <property type="match status" value="1"/>
</dbReference>
<dbReference type="RefSeq" id="WP_076753916.1">
    <property type="nucleotide sequence ID" value="NZ_CP023018.1"/>
</dbReference>
<dbReference type="InterPro" id="IPR019734">
    <property type="entry name" value="TPR_rpt"/>
</dbReference>
<dbReference type="InterPro" id="IPR030865">
    <property type="entry name" value="LapB"/>
</dbReference>
<keyword evidence="4" id="KW-0472">Membrane</keyword>
<dbReference type="PANTHER" id="PTHR45586:SF1">
    <property type="entry name" value="LIPOPOLYSACCHARIDE ASSEMBLY PROTEIN B"/>
    <property type="match status" value="1"/>
</dbReference>
<keyword evidence="4" id="KW-0997">Cell inner membrane</keyword>
<evidence type="ECO:0000256" key="4">
    <source>
        <dbReference type="HAMAP-Rule" id="MF_00994"/>
    </source>
</evidence>
<dbReference type="HAMAP" id="MF_00994">
    <property type="entry name" value="LPS_assembly_LapB"/>
    <property type="match status" value="1"/>
</dbReference>
<keyword evidence="4" id="KW-0408">Iron</keyword>
<accession>A0A1R3VLX3</accession>
<feature type="topological domain" description="Cytoplasmic" evidence="4">
    <location>
        <begin position="26"/>
        <end position="407"/>
    </location>
</feature>
<gene>
    <name evidence="4" type="primary">lapB</name>
    <name evidence="6" type="ORF">SAMN05216526_0038</name>
</gene>
<feature type="binding site" evidence="4">
    <location>
        <position position="363"/>
    </location>
    <ligand>
        <name>Fe cation</name>
        <dbReference type="ChEBI" id="CHEBI:24875"/>
    </ligand>
</feature>
<dbReference type="InterPro" id="IPR051012">
    <property type="entry name" value="CellSynth/LPSAsmb/PSIAsmb"/>
</dbReference>
<organism evidence="6 7">
    <name type="scientific">Ectothiorhodosinus mongolicus</name>
    <dbReference type="NCBI Taxonomy" id="233100"/>
    <lineage>
        <taxon>Bacteria</taxon>
        <taxon>Pseudomonadati</taxon>
        <taxon>Pseudomonadota</taxon>
        <taxon>Gammaproteobacteria</taxon>
        <taxon>Chromatiales</taxon>
        <taxon>Ectothiorhodospiraceae</taxon>
        <taxon>Ectothiorhodosinus</taxon>
    </lineage>
</organism>
<sequence length="407" mass="46325">MGIEGLLWLLLPVAAASGWWAAQKKHKRGTTPSPQWGRTPFPDDYIHGLNYLLTDQSDRALDVFIRLVDVDPDTVETHLILGNLYRRRGEVDRAIRIHQNLLEKKDLQGRHRAGALLELGRDFMQGGVFNEAERLFRDLLALGYFKAEAYSQLRSLHEQEKEWAKAIAICEQLAEVTDEPQNVLIAHYHCEIGEAAFAMAETERGAEHARRALSFDHDCVRASLLLADIAQSQGNSRQAIDHLRRVLQQDSRFAALALERAGKAFGFLGDDLGLEQFLYETLEYDTSISAALAVIEQLLKKQKREALDQFLEQQMNQADVSLRLVLAYLKHRGARRLGGHFEVRERVVDALQRFLEDRPLYHCQTCGFRSKTHFWHCPSCSQWSTVIPNTKGPQTRVDSVLPKLPPN</sequence>
<dbReference type="NCBIfam" id="NF008757">
    <property type="entry name" value="PRK11788.1-5"/>
    <property type="match status" value="1"/>
</dbReference>
<dbReference type="GO" id="GO:0005506">
    <property type="term" value="F:iron ion binding"/>
    <property type="evidence" value="ECO:0007669"/>
    <property type="project" value="UniProtKB-UniRule"/>
</dbReference>
<comment type="function">
    <text evidence="4">Modulates cellular lipopolysaccharide (LPS) levels by regulating LpxC, which is involved in lipid A biosynthesis. May act by modulating the proteolytic activity of FtsH towards LpxC. May also coordinate assembly of proteins involved in LPS synthesis at the plasma membrane.</text>
</comment>
<dbReference type="Pfam" id="PF13176">
    <property type="entry name" value="TPR_7"/>
    <property type="match status" value="1"/>
</dbReference>
<keyword evidence="4" id="KW-1003">Cell membrane</keyword>
<proteinExistence type="inferred from homology"/>
<keyword evidence="3 4" id="KW-0802">TPR repeat</keyword>
<dbReference type="Gene3D" id="1.25.40.10">
    <property type="entry name" value="Tetratricopeptide repeat domain"/>
    <property type="match status" value="2"/>
</dbReference>
<evidence type="ECO:0000259" key="5">
    <source>
        <dbReference type="Pfam" id="PF18073"/>
    </source>
</evidence>
<feature type="binding site" evidence="4">
    <location>
        <position position="377"/>
    </location>
    <ligand>
        <name>Fe cation</name>
        <dbReference type="ChEBI" id="CHEBI:24875"/>
    </ligand>
</feature>
<dbReference type="Proteomes" id="UP000223759">
    <property type="component" value="Unassembled WGS sequence"/>
</dbReference>
<dbReference type="SMART" id="SM00028">
    <property type="entry name" value="TPR"/>
    <property type="match status" value="4"/>
</dbReference>
<dbReference type="AlphaFoldDB" id="A0A1R3VLX3"/>
<evidence type="ECO:0000313" key="7">
    <source>
        <dbReference type="Proteomes" id="UP000223759"/>
    </source>
</evidence>
<dbReference type="Pfam" id="PF18073">
    <property type="entry name" value="Zn_ribbon_LapB"/>
    <property type="match status" value="1"/>
</dbReference>
<comment type="subcellular location">
    <subcellularLocation>
        <location evidence="4">Cell inner membrane</location>
        <topology evidence="4">Single-pass membrane protein</topology>
        <orientation evidence="4">Cytoplasmic side</orientation>
    </subcellularLocation>
</comment>
<comment type="similarity">
    <text evidence="4">Belongs to the LapB family.</text>
</comment>
<name>A0A1R3VLX3_9GAMM</name>
<keyword evidence="2 4" id="KW-0677">Repeat</keyword>
<keyword evidence="4" id="KW-1133">Transmembrane helix</keyword>
<protein>
    <recommendedName>
        <fullName evidence="4">Lipopolysaccharide assembly protein B</fullName>
    </recommendedName>
</protein>
<keyword evidence="4" id="KW-0812">Transmembrane</keyword>
<dbReference type="GO" id="GO:0009898">
    <property type="term" value="C:cytoplasmic side of plasma membrane"/>
    <property type="evidence" value="ECO:0007669"/>
    <property type="project" value="UniProtKB-UniRule"/>
</dbReference>
<feature type="binding site" evidence="4">
    <location>
        <position position="366"/>
    </location>
    <ligand>
        <name>Fe cation</name>
        <dbReference type="ChEBI" id="CHEBI:24875"/>
    </ligand>
</feature>
<dbReference type="PANTHER" id="PTHR45586">
    <property type="entry name" value="TPR REPEAT-CONTAINING PROTEIN PA4667"/>
    <property type="match status" value="1"/>
</dbReference>
<dbReference type="InterPro" id="IPR041166">
    <property type="entry name" value="Rubredoxin_2"/>
</dbReference>
<reference evidence="6 7" key="1">
    <citation type="submission" date="2017-01" db="EMBL/GenBank/DDBJ databases">
        <authorList>
            <person name="Mah S.A."/>
            <person name="Swanson W.J."/>
            <person name="Moy G.W."/>
            <person name="Vacquier V.D."/>
        </authorList>
    </citation>
    <scope>NUCLEOTIDE SEQUENCE [LARGE SCALE GENOMIC DNA]</scope>
    <source>
        <strain evidence="6 7">M9</strain>
    </source>
</reference>
<dbReference type="GO" id="GO:0008653">
    <property type="term" value="P:lipopolysaccharide metabolic process"/>
    <property type="evidence" value="ECO:0007669"/>
    <property type="project" value="InterPro"/>
</dbReference>
<dbReference type="SUPFAM" id="SSF48452">
    <property type="entry name" value="TPR-like"/>
    <property type="match status" value="1"/>
</dbReference>
<keyword evidence="1 4" id="KW-0479">Metal-binding</keyword>
<dbReference type="Pfam" id="PF13432">
    <property type="entry name" value="TPR_16"/>
    <property type="match status" value="1"/>
</dbReference>
<evidence type="ECO:0000256" key="3">
    <source>
        <dbReference type="ARBA" id="ARBA00022803"/>
    </source>
</evidence>
<evidence type="ECO:0000313" key="6">
    <source>
        <dbReference type="EMBL" id="SIT65590.1"/>
    </source>
</evidence>
<dbReference type="STRING" id="233100.SAMN05216526_0038"/>
<dbReference type="EMBL" id="FTPK01000001">
    <property type="protein sequence ID" value="SIT65590.1"/>
    <property type="molecule type" value="Genomic_DNA"/>
</dbReference>
<feature type="domain" description="LapB rubredoxin metal binding" evidence="5">
    <location>
        <begin position="361"/>
        <end position="388"/>
    </location>
</feature>
<dbReference type="InterPro" id="IPR011990">
    <property type="entry name" value="TPR-like_helical_dom_sf"/>
</dbReference>
<dbReference type="GO" id="GO:0046890">
    <property type="term" value="P:regulation of lipid biosynthetic process"/>
    <property type="evidence" value="ECO:0007669"/>
    <property type="project" value="UniProtKB-UniRule"/>
</dbReference>
<evidence type="ECO:0000256" key="1">
    <source>
        <dbReference type="ARBA" id="ARBA00022723"/>
    </source>
</evidence>
<keyword evidence="7" id="KW-1185">Reference proteome</keyword>